<comment type="subcellular location">
    <subcellularLocation>
        <location evidence="8">Cell membrane</location>
        <topology evidence="8">Multi-pass membrane protein</topology>
    </subcellularLocation>
</comment>
<evidence type="ECO:0000313" key="10">
    <source>
        <dbReference type="Proteomes" id="UP000231701"/>
    </source>
</evidence>
<dbReference type="KEGG" id="maes:Ga0123461_1365"/>
<dbReference type="RefSeq" id="WP_100277635.1">
    <property type="nucleotide sequence ID" value="NZ_CP018799.1"/>
</dbReference>
<dbReference type="GO" id="GO:0005886">
    <property type="term" value="C:plasma membrane"/>
    <property type="evidence" value="ECO:0007669"/>
    <property type="project" value="UniProtKB-SubCell"/>
</dbReference>
<dbReference type="OrthoDB" id="9811590at2"/>
<accession>A0A2K8L1S3</accession>
<keyword evidence="10" id="KW-1185">Reference proteome</keyword>
<dbReference type="InterPro" id="IPR022929">
    <property type="entry name" value="Put_MntP"/>
</dbReference>
<evidence type="ECO:0000256" key="3">
    <source>
        <dbReference type="ARBA" id="ARBA00022692"/>
    </source>
</evidence>
<evidence type="ECO:0000256" key="6">
    <source>
        <dbReference type="ARBA" id="ARBA00023136"/>
    </source>
</evidence>
<name>A0A2K8L1S3_MARES</name>
<evidence type="ECO:0000256" key="7">
    <source>
        <dbReference type="ARBA" id="ARBA00023211"/>
    </source>
</evidence>
<feature type="transmembrane region" description="Helical" evidence="8">
    <location>
        <begin position="33"/>
        <end position="55"/>
    </location>
</feature>
<feature type="transmembrane region" description="Helical" evidence="8">
    <location>
        <begin position="162"/>
        <end position="179"/>
    </location>
</feature>
<keyword evidence="5 8" id="KW-0406">Ion transport</keyword>
<evidence type="ECO:0000256" key="2">
    <source>
        <dbReference type="ARBA" id="ARBA00022475"/>
    </source>
</evidence>
<feature type="transmembrane region" description="Helical" evidence="8">
    <location>
        <begin position="105"/>
        <end position="122"/>
    </location>
</feature>
<keyword evidence="1 8" id="KW-0813">Transport</keyword>
<evidence type="ECO:0000256" key="8">
    <source>
        <dbReference type="HAMAP-Rule" id="MF_01521"/>
    </source>
</evidence>
<keyword evidence="2 8" id="KW-1003">Cell membrane</keyword>
<comment type="function">
    <text evidence="8">Probably functions as a manganese efflux pump.</text>
</comment>
<dbReference type="GO" id="GO:0005384">
    <property type="term" value="F:manganese ion transmembrane transporter activity"/>
    <property type="evidence" value="ECO:0007669"/>
    <property type="project" value="UniProtKB-UniRule"/>
</dbReference>
<dbReference type="AlphaFoldDB" id="A0A2K8L1S3"/>
<proteinExistence type="inferred from homology"/>
<dbReference type="PANTHER" id="PTHR35529:SF1">
    <property type="entry name" value="MANGANESE EFFLUX PUMP MNTP-RELATED"/>
    <property type="match status" value="1"/>
</dbReference>
<dbReference type="HAMAP" id="MF_01521">
    <property type="entry name" value="MntP_pump"/>
    <property type="match status" value="1"/>
</dbReference>
<keyword evidence="3 8" id="KW-0812">Transmembrane</keyword>
<dbReference type="Proteomes" id="UP000231701">
    <property type="component" value="Chromosome"/>
</dbReference>
<keyword evidence="4 8" id="KW-1133">Transmembrane helix</keyword>
<reference evidence="9 10" key="1">
    <citation type="submission" date="2016-12" db="EMBL/GenBank/DDBJ databases">
        <title>Isolation and genomic insights into novel planktonic Zetaproteobacteria from stratified waters of the Chesapeake Bay.</title>
        <authorList>
            <person name="McAllister S.M."/>
            <person name="Kato S."/>
            <person name="Chan C.S."/>
            <person name="Chiu B.K."/>
            <person name="Field E.K."/>
        </authorList>
    </citation>
    <scope>NUCLEOTIDE SEQUENCE [LARGE SCALE GENOMIC DNA]</scope>
    <source>
        <strain evidence="9 10">CP-5</strain>
    </source>
</reference>
<evidence type="ECO:0000256" key="5">
    <source>
        <dbReference type="ARBA" id="ARBA00023065"/>
    </source>
</evidence>
<protein>
    <recommendedName>
        <fullName evidence="8">Putative manganese efflux pump MntP</fullName>
    </recommendedName>
</protein>
<organism evidence="9 10">
    <name type="scientific">Mariprofundus aestuarium</name>
    <dbReference type="NCBI Taxonomy" id="1921086"/>
    <lineage>
        <taxon>Bacteria</taxon>
        <taxon>Pseudomonadati</taxon>
        <taxon>Pseudomonadota</taxon>
        <taxon>Candidatius Mariprofundia</taxon>
        <taxon>Mariprofundales</taxon>
        <taxon>Mariprofundaceae</taxon>
        <taxon>Mariprofundus</taxon>
    </lineage>
</organism>
<dbReference type="Pfam" id="PF02659">
    <property type="entry name" value="Mntp"/>
    <property type="match status" value="1"/>
</dbReference>
<feature type="transmembrane region" description="Helical" evidence="8">
    <location>
        <begin position="67"/>
        <end position="85"/>
    </location>
</feature>
<keyword evidence="6 8" id="KW-0472">Membrane</keyword>
<dbReference type="InterPro" id="IPR003810">
    <property type="entry name" value="Mntp/YtaF"/>
</dbReference>
<evidence type="ECO:0000256" key="4">
    <source>
        <dbReference type="ARBA" id="ARBA00022989"/>
    </source>
</evidence>
<comment type="similarity">
    <text evidence="8">Belongs to the MntP (TC 9.B.29) family.</text>
</comment>
<evidence type="ECO:0000313" key="9">
    <source>
        <dbReference type="EMBL" id="ATX79781.1"/>
    </source>
</evidence>
<sequence>MIEVLFLAVALAMDAFAVSIGLGSKEERENLGGLALKAGIWFGLFQGLMPLIGYLGGRGVLGWVEGYAPWIAFGLLALIGGKMIYESFCEGVEAEIAVVTQRVMLMLAIATSIDAMAAGFSLTLLEVNALLACVIIAVTTFVFSWLGVYVGFRSGTWLESRAELFGGIVLILIGFKVLLF</sequence>
<gene>
    <name evidence="8" type="primary">mntP</name>
    <name evidence="9" type="ORF">Ga0123461_1365</name>
</gene>
<evidence type="ECO:0000256" key="1">
    <source>
        <dbReference type="ARBA" id="ARBA00022448"/>
    </source>
</evidence>
<dbReference type="PANTHER" id="PTHR35529">
    <property type="entry name" value="MANGANESE EFFLUX PUMP MNTP-RELATED"/>
    <property type="match status" value="1"/>
</dbReference>
<keyword evidence="7 8" id="KW-0464">Manganese</keyword>
<feature type="transmembrane region" description="Helical" evidence="8">
    <location>
        <begin position="129"/>
        <end position="150"/>
    </location>
</feature>
<dbReference type="EMBL" id="CP018799">
    <property type="protein sequence ID" value="ATX79781.1"/>
    <property type="molecule type" value="Genomic_DNA"/>
</dbReference>